<feature type="compositionally biased region" description="Basic and acidic residues" evidence="1">
    <location>
        <begin position="84"/>
        <end position="153"/>
    </location>
</feature>
<proteinExistence type="predicted"/>
<dbReference type="AlphaFoldDB" id="K1WHI6"/>
<reference evidence="3 4" key="1">
    <citation type="journal article" date="2012" name="BMC Genomics">
        <title>Sequencing the genome of Marssonina brunnea reveals fungus-poplar co-evolution.</title>
        <authorList>
            <person name="Zhu S."/>
            <person name="Cao Y.-Z."/>
            <person name="Jiang C."/>
            <person name="Tan B.-Y."/>
            <person name="Wang Z."/>
            <person name="Feng S."/>
            <person name="Zhang L."/>
            <person name="Su X.-H."/>
            <person name="Brejova B."/>
            <person name="Vinar T."/>
            <person name="Xu M."/>
            <person name="Wang M.-X."/>
            <person name="Zhang S.-G."/>
            <person name="Huang M.-R."/>
            <person name="Wu R."/>
            <person name="Zhou Y."/>
        </authorList>
    </citation>
    <scope>NUCLEOTIDE SEQUENCE [LARGE SCALE GENOMIC DNA]</scope>
    <source>
        <strain evidence="3 4">MB_m1</strain>
    </source>
</reference>
<feature type="signal peptide" evidence="2">
    <location>
        <begin position="1"/>
        <end position="20"/>
    </location>
</feature>
<feature type="region of interest" description="Disordered" evidence="1">
    <location>
        <begin position="24"/>
        <end position="204"/>
    </location>
</feature>
<evidence type="ECO:0000313" key="4">
    <source>
        <dbReference type="Proteomes" id="UP000006753"/>
    </source>
</evidence>
<feature type="compositionally biased region" description="Basic and acidic residues" evidence="1">
    <location>
        <begin position="43"/>
        <end position="58"/>
    </location>
</feature>
<evidence type="ECO:0000313" key="3">
    <source>
        <dbReference type="EMBL" id="EKD12301.1"/>
    </source>
</evidence>
<dbReference type="EMBL" id="JH921460">
    <property type="protein sequence ID" value="EKD12301.1"/>
    <property type="molecule type" value="Genomic_DNA"/>
</dbReference>
<dbReference type="InParanoid" id="K1WHI6"/>
<organism evidence="3 4">
    <name type="scientific">Marssonina brunnea f. sp. multigermtubi (strain MB_m1)</name>
    <name type="common">Marssonina leaf spot fungus</name>
    <dbReference type="NCBI Taxonomy" id="1072389"/>
    <lineage>
        <taxon>Eukaryota</taxon>
        <taxon>Fungi</taxon>
        <taxon>Dikarya</taxon>
        <taxon>Ascomycota</taxon>
        <taxon>Pezizomycotina</taxon>
        <taxon>Leotiomycetes</taxon>
        <taxon>Helotiales</taxon>
        <taxon>Drepanopezizaceae</taxon>
        <taxon>Drepanopeziza</taxon>
    </lineage>
</organism>
<evidence type="ECO:0000256" key="2">
    <source>
        <dbReference type="SAM" id="SignalP"/>
    </source>
</evidence>
<feature type="compositionally biased region" description="Low complexity" evidence="1">
    <location>
        <begin position="172"/>
        <end position="193"/>
    </location>
</feature>
<keyword evidence="2" id="KW-0732">Signal</keyword>
<sequence>MQFNLSTLAVLTVAMVAVNTSPLPAQSRSVQKRAEGFPTWGSERIEPRQGREDDRDARGPTGFRNNQDEQEGEERLSQTEGEDERPSRSERLTKAGGEDERLTKAGGEDGRPTKIGGQDERLTQAGGEDERLGKTGGEDERLTQAGGEDERLGKTQGSETEETEGPAKMGMEEQQQGVEGAAQTTGNPEGAGENAEEAPKKEKEPVLKQALCLFFNC</sequence>
<evidence type="ECO:0000256" key="1">
    <source>
        <dbReference type="SAM" id="MobiDB-lite"/>
    </source>
</evidence>
<dbReference type="Proteomes" id="UP000006753">
    <property type="component" value="Unassembled WGS sequence"/>
</dbReference>
<dbReference type="KEGG" id="mbe:MBM_09622"/>
<keyword evidence="4" id="KW-1185">Reference proteome</keyword>
<dbReference type="HOGENOM" id="CLU_1272548_0_0_1"/>
<feature type="chain" id="PRO_5003854426" evidence="2">
    <location>
        <begin position="21"/>
        <end position="217"/>
    </location>
</feature>
<protein>
    <submittedName>
        <fullName evidence="3">Putative Dynein heavy chain-like protein</fullName>
    </submittedName>
</protein>
<gene>
    <name evidence="3" type="ORF">MBM_09622</name>
</gene>
<accession>K1WHI6</accession>
<name>K1WHI6_MARBU</name>